<feature type="compositionally biased region" description="Low complexity" evidence="1">
    <location>
        <begin position="8"/>
        <end position="23"/>
    </location>
</feature>
<evidence type="ECO:0000313" key="3">
    <source>
        <dbReference type="Proteomes" id="UP000322245"/>
    </source>
</evidence>
<evidence type="ECO:0000313" key="2">
    <source>
        <dbReference type="EMBL" id="TYJ53130.1"/>
    </source>
</evidence>
<dbReference type="Proteomes" id="UP000322245">
    <property type="component" value="Unassembled WGS sequence"/>
</dbReference>
<feature type="region of interest" description="Disordered" evidence="1">
    <location>
        <begin position="408"/>
        <end position="455"/>
    </location>
</feature>
<feature type="compositionally biased region" description="Basic and acidic residues" evidence="1">
    <location>
        <begin position="436"/>
        <end position="446"/>
    </location>
</feature>
<protein>
    <submittedName>
        <fullName evidence="2">Uncharacterized protein</fullName>
    </submittedName>
</protein>
<dbReference type="EMBL" id="NIDF01000101">
    <property type="protein sequence ID" value="TYJ53130.1"/>
    <property type="molecule type" value="Genomic_DNA"/>
</dbReference>
<feature type="compositionally biased region" description="Basic and acidic residues" evidence="1">
    <location>
        <begin position="408"/>
        <end position="421"/>
    </location>
</feature>
<accession>A0A5D3ASV8</accession>
<comment type="caution">
    <text evidence="2">The sequence shown here is derived from an EMBL/GenBank/DDBJ whole genome shotgun (WGS) entry which is preliminary data.</text>
</comment>
<dbReference type="AlphaFoldDB" id="A0A5D3ASV8"/>
<evidence type="ECO:0000256" key="1">
    <source>
        <dbReference type="SAM" id="MobiDB-lite"/>
    </source>
</evidence>
<feature type="compositionally biased region" description="Polar residues" evidence="1">
    <location>
        <begin position="177"/>
        <end position="187"/>
    </location>
</feature>
<organism evidence="2 3">
    <name type="scientific">Cryptococcus floricola</name>
    <dbReference type="NCBI Taxonomy" id="2591691"/>
    <lineage>
        <taxon>Eukaryota</taxon>
        <taxon>Fungi</taxon>
        <taxon>Dikarya</taxon>
        <taxon>Basidiomycota</taxon>
        <taxon>Agaricomycotina</taxon>
        <taxon>Tremellomycetes</taxon>
        <taxon>Tremellales</taxon>
        <taxon>Cryptococcaceae</taxon>
        <taxon>Cryptococcus</taxon>
    </lineage>
</organism>
<feature type="region of interest" description="Disordered" evidence="1">
    <location>
        <begin position="1"/>
        <end position="41"/>
    </location>
</feature>
<feature type="region of interest" description="Disordered" evidence="1">
    <location>
        <begin position="173"/>
        <end position="192"/>
    </location>
</feature>
<reference evidence="2 3" key="1">
    <citation type="submission" date="2017-05" db="EMBL/GenBank/DDBJ databases">
        <title>The Genome Sequence of Tsuchiyaea wingfieldii DSM 27421.</title>
        <authorList>
            <person name="Cuomo C."/>
            <person name="Passer A."/>
            <person name="Billmyre B."/>
            <person name="Heitman J."/>
        </authorList>
    </citation>
    <scope>NUCLEOTIDE SEQUENCE [LARGE SCALE GENOMIC DNA]</scope>
    <source>
        <strain evidence="2 3">DSM 27421</strain>
    </source>
</reference>
<gene>
    <name evidence="2" type="ORF">B9479_006253</name>
</gene>
<name>A0A5D3ASV8_9TREE</name>
<keyword evidence="3" id="KW-1185">Reference proteome</keyword>
<proteinExistence type="predicted"/>
<sequence length="539" mass="59278">MTPLDNDATVVAPATNPPITATASRAGARHKGKAPAVPPPSHHPLVNAYPSDIGHPANRGLGGPLRLIPFDLTIPHDYPNSFTINPYSSVDQRSMGSFWIECYPMIPNEAEFQNRHIVCYLRKFYVDPEFVQYPTSWDTDVDFYQTPFYLHLGGEFVDLPTVRSIMDKDTELKRLTRPSQGSSQAPSLLSRKLGGRKPDFCLTGYHIGNLAEGTYRKEPAGGGTLKRTDDPQNVLYALIKDKWLPWPEAKNIDLQGKIDLHLKGLQFANMEAITQTIFYSLLGYDLSKCRSAIAWVNGDYTRVLNLSDLVPEGEEVVLEGVSLGGGGGRRILVEADPALVAELRNHSSDCLSAEQFGALAAGDHSIGIPWRVPNSLIADYEDWSLNQEAKERLDATIYLNLALATHHPESVPDPPIRDHSLRSPAPSGGRSFRPRTRSDHDQEPSSKRQKRAAVSGEFSASSQWCSTDLTFIDTAIPPKPLSFTTAEQVLPLEYWTHAEYIDSFSGLGLTFVLATPMEVDVLLARAAKFGWAGALGSGS</sequence>